<feature type="domain" description="IraD/Gp25-like" evidence="1">
    <location>
        <begin position="31"/>
        <end position="118"/>
    </location>
</feature>
<dbReference type="InterPro" id="IPR007048">
    <property type="entry name" value="IraD/Gp25-like"/>
</dbReference>
<dbReference type="OrthoDB" id="9802846at2"/>
<dbReference type="Proteomes" id="UP000468388">
    <property type="component" value="Unassembled WGS sequence"/>
</dbReference>
<organism evidence="2 3">
    <name type="scientific">Chitinophaga oryziterrae</name>
    <dbReference type="NCBI Taxonomy" id="1031224"/>
    <lineage>
        <taxon>Bacteria</taxon>
        <taxon>Pseudomonadati</taxon>
        <taxon>Bacteroidota</taxon>
        <taxon>Chitinophagia</taxon>
        <taxon>Chitinophagales</taxon>
        <taxon>Chitinophagaceae</taxon>
        <taxon>Chitinophaga</taxon>
    </lineage>
</organism>
<sequence>MEINSFLGTGWSFPPAFTKVGNTALLSESIADIEESIRIILGTIPGERIMQPDFGCDLKKLVFEKVDSILISELNHIIYHALLNYEPRINLIDVALLMQDDLRGMIHLQLNYTIIITNTRHNMVYPFYFLEGTNISTPNILPYSEAT</sequence>
<evidence type="ECO:0000313" key="2">
    <source>
        <dbReference type="EMBL" id="MVT44518.1"/>
    </source>
</evidence>
<protein>
    <recommendedName>
        <fullName evidence="1">IraD/Gp25-like domain-containing protein</fullName>
    </recommendedName>
</protein>
<dbReference type="SUPFAM" id="SSF160719">
    <property type="entry name" value="gpW/gp25-like"/>
    <property type="match status" value="1"/>
</dbReference>
<keyword evidence="3" id="KW-1185">Reference proteome</keyword>
<dbReference type="EMBL" id="WRXO01000011">
    <property type="protein sequence ID" value="MVT44518.1"/>
    <property type="molecule type" value="Genomic_DNA"/>
</dbReference>
<proteinExistence type="predicted"/>
<dbReference type="Gene3D" id="3.10.450.40">
    <property type="match status" value="1"/>
</dbReference>
<gene>
    <name evidence="2" type="ORF">GO495_28245</name>
</gene>
<comment type="caution">
    <text evidence="2">The sequence shown here is derived from an EMBL/GenBank/DDBJ whole genome shotgun (WGS) entry which is preliminary data.</text>
</comment>
<evidence type="ECO:0000259" key="1">
    <source>
        <dbReference type="Pfam" id="PF04965"/>
    </source>
</evidence>
<accession>A0A6N8JJT8</accession>
<dbReference type="AlphaFoldDB" id="A0A6N8JJT8"/>
<reference evidence="2 3" key="1">
    <citation type="submission" date="2019-12" db="EMBL/GenBank/DDBJ databases">
        <title>The draft genomic sequence of strain Chitinophaga oryziterrae JCM 16595.</title>
        <authorList>
            <person name="Zhang X."/>
        </authorList>
    </citation>
    <scope>NUCLEOTIDE SEQUENCE [LARGE SCALE GENOMIC DNA]</scope>
    <source>
        <strain evidence="2 3">JCM 16595</strain>
    </source>
</reference>
<evidence type="ECO:0000313" key="3">
    <source>
        <dbReference type="Proteomes" id="UP000468388"/>
    </source>
</evidence>
<name>A0A6N8JJT8_9BACT</name>
<dbReference type="Pfam" id="PF04965">
    <property type="entry name" value="GPW_gp25"/>
    <property type="match status" value="1"/>
</dbReference>
<dbReference type="RefSeq" id="WP_157303309.1">
    <property type="nucleotide sequence ID" value="NZ_BAAAZB010000036.1"/>
</dbReference>